<gene>
    <name evidence="10" type="primary">gmuC_5</name>
    <name evidence="10" type="ORF">NCTC13443_06181</name>
</gene>
<evidence type="ECO:0000256" key="6">
    <source>
        <dbReference type="ARBA" id="ARBA00022989"/>
    </source>
</evidence>
<sequence length="129" mass="13895">MKEIAKLSIGPGLFNINEPVIFGMPIMLNPILAIPFIITPLVTGSIGYFATLTGFAGKAVVMVPWTTPPLINAWLSTAGLDGGGGDPAYLHRRRGAYLSAFRQNRLPPCRCRAASGRQSTNRQPCLRSL</sequence>
<evidence type="ECO:0000256" key="4">
    <source>
        <dbReference type="ARBA" id="ARBA00022597"/>
    </source>
</evidence>
<proteinExistence type="predicted"/>
<keyword evidence="2" id="KW-0813">Transport</keyword>
<dbReference type="PANTHER" id="PTHR33989:SF4">
    <property type="entry name" value="PTS SYSTEM N,N'-DIACETYLCHITOBIOSE-SPECIFIC EIIC COMPONENT"/>
    <property type="match status" value="1"/>
</dbReference>
<dbReference type="GO" id="GO:0005886">
    <property type="term" value="C:plasma membrane"/>
    <property type="evidence" value="ECO:0007669"/>
    <property type="project" value="UniProtKB-SubCell"/>
</dbReference>
<evidence type="ECO:0000256" key="5">
    <source>
        <dbReference type="ARBA" id="ARBA00022692"/>
    </source>
</evidence>
<dbReference type="EMBL" id="UGKT01000001">
    <property type="protein sequence ID" value="STT06229.1"/>
    <property type="molecule type" value="Genomic_DNA"/>
</dbReference>
<dbReference type="AlphaFoldDB" id="A0A377V7I3"/>
<dbReference type="Pfam" id="PF02378">
    <property type="entry name" value="PTS_EIIC"/>
    <property type="match status" value="1"/>
</dbReference>
<evidence type="ECO:0000259" key="9">
    <source>
        <dbReference type="Pfam" id="PF02378"/>
    </source>
</evidence>
<dbReference type="GO" id="GO:0008982">
    <property type="term" value="F:protein-N(PI)-phosphohistidine-sugar phosphotransferase activity"/>
    <property type="evidence" value="ECO:0007669"/>
    <property type="project" value="InterPro"/>
</dbReference>
<organism evidence="10 11">
    <name type="scientific">Klebsiella pneumoniae</name>
    <dbReference type="NCBI Taxonomy" id="573"/>
    <lineage>
        <taxon>Bacteria</taxon>
        <taxon>Pseudomonadati</taxon>
        <taxon>Pseudomonadota</taxon>
        <taxon>Gammaproteobacteria</taxon>
        <taxon>Enterobacterales</taxon>
        <taxon>Enterobacteriaceae</taxon>
        <taxon>Klebsiella/Raoultella group</taxon>
        <taxon>Klebsiella</taxon>
        <taxon>Klebsiella pneumoniae complex</taxon>
    </lineage>
</organism>
<keyword evidence="4" id="KW-0762">Sugar transport</keyword>
<dbReference type="Proteomes" id="UP000255518">
    <property type="component" value="Unassembled WGS sequence"/>
</dbReference>
<keyword evidence="3" id="KW-1003">Cell membrane</keyword>
<reference evidence="10 11" key="1">
    <citation type="submission" date="2018-06" db="EMBL/GenBank/DDBJ databases">
        <authorList>
            <consortium name="Pathogen Informatics"/>
            <person name="Doyle S."/>
        </authorList>
    </citation>
    <scope>NUCLEOTIDE SEQUENCE [LARGE SCALE GENOMIC DNA]</scope>
    <source>
        <strain evidence="10 11">NCTC13443</strain>
    </source>
</reference>
<dbReference type="GO" id="GO:0009401">
    <property type="term" value="P:phosphoenolpyruvate-dependent sugar phosphotransferase system"/>
    <property type="evidence" value="ECO:0007669"/>
    <property type="project" value="InterPro"/>
</dbReference>
<keyword evidence="6 8" id="KW-1133">Transmembrane helix</keyword>
<evidence type="ECO:0000256" key="2">
    <source>
        <dbReference type="ARBA" id="ARBA00022448"/>
    </source>
</evidence>
<feature type="transmembrane region" description="Helical" evidence="8">
    <location>
        <begin position="20"/>
        <end position="42"/>
    </location>
</feature>
<dbReference type="InterPro" id="IPR003352">
    <property type="entry name" value="PTS_EIIC"/>
</dbReference>
<name>A0A377V7I3_KLEPN</name>
<dbReference type="InterPro" id="IPR051088">
    <property type="entry name" value="PTS_Sugar-EIIC/EIIB"/>
</dbReference>
<dbReference type="PANTHER" id="PTHR33989">
    <property type="match status" value="1"/>
</dbReference>
<comment type="subcellular location">
    <subcellularLocation>
        <location evidence="1">Cell membrane</location>
        <topology evidence="1">Multi-pass membrane protein</topology>
    </subcellularLocation>
</comment>
<protein>
    <submittedName>
        <fullName evidence="10">Putative PTS family enzyme IIC component</fullName>
    </submittedName>
</protein>
<keyword evidence="7 8" id="KW-0472">Membrane</keyword>
<evidence type="ECO:0000256" key="7">
    <source>
        <dbReference type="ARBA" id="ARBA00023136"/>
    </source>
</evidence>
<evidence type="ECO:0000256" key="8">
    <source>
        <dbReference type="SAM" id="Phobius"/>
    </source>
</evidence>
<evidence type="ECO:0000313" key="10">
    <source>
        <dbReference type="EMBL" id="STT06229.1"/>
    </source>
</evidence>
<evidence type="ECO:0000256" key="1">
    <source>
        <dbReference type="ARBA" id="ARBA00004651"/>
    </source>
</evidence>
<evidence type="ECO:0000313" key="11">
    <source>
        <dbReference type="Proteomes" id="UP000255518"/>
    </source>
</evidence>
<evidence type="ECO:0000256" key="3">
    <source>
        <dbReference type="ARBA" id="ARBA00022475"/>
    </source>
</evidence>
<keyword evidence="5 8" id="KW-0812">Transmembrane</keyword>
<feature type="domain" description="Phosphotransferase system EIIC" evidence="9">
    <location>
        <begin position="1"/>
        <end position="40"/>
    </location>
</feature>
<accession>A0A377V7I3</accession>